<organism evidence="1 2">
    <name type="scientific">Hyalomma asiaticum</name>
    <name type="common">Tick</name>
    <dbReference type="NCBI Taxonomy" id="266040"/>
    <lineage>
        <taxon>Eukaryota</taxon>
        <taxon>Metazoa</taxon>
        <taxon>Ecdysozoa</taxon>
        <taxon>Arthropoda</taxon>
        <taxon>Chelicerata</taxon>
        <taxon>Arachnida</taxon>
        <taxon>Acari</taxon>
        <taxon>Parasitiformes</taxon>
        <taxon>Ixodida</taxon>
        <taxon>Ixodoidea</taxon>
        <taxon>Ixodidae</taxon>
        <taxon>Hyalomminae</taxon>
        <taxon>Hyalomma</taxon>
    </lineage>
</organism>
<dbReference type="EMBL" id="CM023482">
    <property type="protein sequence ID" value="KAH6938490.1"/>
    <property type="molecule type" value="Genomic_DNA"/>
</dbReference>
<protein>
    <submittedName>
        <fullName evidence="1">Uncharacterized protein</fullName>
    </submittedName>
</protein>
<gene>
    <name evidence="1" type="ORF">HPB50_010026</name>
</gene>
<name>A0ACB7SV58_HYAAI</name>
<reference evidence="1" key="1">
    <citation type="submission" date="2020-05" db="EMBL/GenBank/DDBJ databases">
        <title>Large-scale comparative analyses of tick genomes elucidate their genetic diversity and vector capacities.</title>
        <authorList>
            <person name="Jia N."/>
            <person name="Wang J."/>
            <person name="Shi W."/>
            <person name="Du L."/>
            <person name="Sun Y."/>
            <person name="Zhan W."/>
            <person name="Jiang J."/>
            <person name="Wang Q."/>
            <person name="Zhang B."/>
            <person name="Ji P."/>
            <person name="Sakyi L.B."/>
            <person name="Cui X."/>
            <person name="Yuan T."/>
            <person name="Jiang B."/>
            <person name="Yang W."/>
            <person name="Lam T.T.-Y."/>
            <person name="Chang Q."/>
            <person name="Ding S."/>
            <person name="Wang X."/>
            <person name="Zhu J."/>
            <person name="Ruan X."/>
            <person name="Zhao L."/>
            <person name="Wei J."/>
            <person name="Que T."/>
            <person name="Du C."/>
            <person name="Cheng J."/>
            <person name="Dai P."/>
            <person name="Han X."/>
            <person name="Huang E."/>
            <person name="Gao Y."/>
            <person name="Liu J."/>
            <person name="Shao H."/>
            <person name="Ye R."/>
            <person name="Li L."/>
            <person name="Wei W."/>
            <person name="Wang X."/>
            <person name="Wang C."/>
            <person name="Yang T."/>
            <person name="Huo Q."/>
            <person name="Li W."/>
            <person name="Guo W."/>
            <person name="Chen H."/>
            <person name="Zhou L."/>
            <person name="Ni X."/>
            <person name="Tian J."/>
            <person name="Zhou Y."/>
            <person name="Sheng Y."/>
            <person name="Liu T."/>
            <person name="Pan Y."/>
            <person name="Xia L."/>
            <person name="Li J."/>
            <person name="Zhao F."/>
            <person name="Cao W."/>
        </authorList>
    </citation>
    <scope>NUCLEOTIDE SEQUENCE</scope>
    <source>
        <strain evidence="1">Hyas-2018</strain>
    </source>
</reference>
<sequence length="136" mass="15477">MKVCAEEKAEEADAKCRQCEIEAKMEKMMAAQSGLMDRIPELENALVKEREKTQAMGERLRLAEEELAMVVKLLRLGRERRDVAQYVLESQQRVSRLPPDCQRRIACRVGQQLGSVSSLRTLAPMLRSREVGLVGY</sequence>
<comment type="caution">
    <text evidence="1">The sequence shown here is derived from an EMBL/GenBank/DDBJ whole genome shotgun (WGS) entry which is preliminary data.</text>
</comment>
<proteinExistence type="predicted"/>
<accession>A0ACB7SV58</accession>
<keyword evidence="2" id="KW-1185">Reference proteome</keyword>
<evidence type="ECO:0000313" key="2">
    <source>
        <dbReference type="Proteomes" id="UP000821845"/>
    </source>
</evidence>
<dbReference type="Proteomes" id="UP000821845">
    <property type="component" value="Chromosome 2"/>
</dbReference>
<evidence type="ECO:0000313" key="1">
    <source>
        <dbReference type="EMBL" id="KAH6938490.1"/>
    </source>
</evidence>